<organism evidence="3 4">
    <name type="scientific">Candidatus Gottesmanbacteria bacterium RIFCSPHIGHO2_02_FULL_39_11</name>
    <dbReference type="NCBI Taxonomy" id="1798382"/>
    <lineage>
        <taxon>Bacteria</taxon>
        <taxon>Candidatus Gottesmaniibacteriota</taxon>
    </lineage>
</organism>
<keyword evidence="2" id="KW-1133">Transmembrane helix</keyword>
<evidence type="ECO:0000256" key="2">
    <source>
        <dbReference type="SAM" id="Phobius"/>
    </source>
</evidence>
<name>A0A1F5ZSR4_9BACT</name>
<gene>
    <name evidence="3" type="ORF">A3D77_06825</name>
</gene>
<protein>
    <recommendedName>
        <fullName evidence="5">Cohesin domain-containing protein</fullName>
    </recommendedName>
</protein>
<feature type="transmembrane region" description="Helical" evidence="2">
    <location>
        <begin position="12"/>
        <end position="30"/>
    </location>
</feature>
<dbReference type="Proteomes" id="UP000176923">
    <property type="component" value="Unassembled WGS sequence"/>
</dbReference>
<accession>A0A1F5ZSR4</accession>
<comment type="caution">
    <text evidence="3">The sequence shown here is derived from an EMBL/GenBank/DDBJ whole genome shotgun (WGS) entry which is preliminary data.</text>
</comment>
<dbReference type="EMBL" id="MFJL01000024">
    <property type="protein sequence ID" value="OGG15526.1"/>
    <property type="molecule type" value="Genomic_DNA"/>
</dbReference>
<reference evidence="3 4" key="1">
    <citation type="journal article" date="2016" name="Nat. Commun.">
        <title>Thousands of microbial genomes shed light on interconnected biogeochemical processes in an aquifer system.</title>
        <authorList>
            <person name="Anantharaman K."/>
            <person name="Brown C.T."/>
            <person name="Hug L.A."/>
            <person name="Sharon I."/>
            <person name="Castelle C.J."/>
            <person name="Probst A.J."/>
            <person name="Thomas B.C."/>
            <person name="Singh A."/>
            <person name="Wilkins M.J."/>
            <person name="Karaoz U."/>
            <person name="Brodie E.L."/>
            <person name="Williams K.H."/>
            <person name="Hubbard S.S."/>
            <person name="Banfield J.F."/>
        </authorList>
    </citation>
    <scope>NUCLEOTIDE SEQUENCE [LARGE SCALE GENOMIC DNA]</scope>
</reference>
<keyword evidence="2" id="KW-0812">Transmembrane</keyword>
<evidence type="ECO:0000313" key="3">
    <source>
        <dbReference type="EMBL" id="OGG15526.1"/>
    </source>
</evidence>
<feature type="compositionally biased region" description="Low complexity" evidence="1">
    <location>
        <begin position="203"/>
        <end position="215"/>
    </location>
</feature>
<keyword evidence="2" id="KW-0472">Membrane</keyword>
<sequence length="279" mass="29523">MHSNYIKLHIKQIIFFLALGSGILVGLALIDRTQDIRNRAAGGATVTLSLSPVSQDIPLGDTQLFLLNATFTGGSPSETLDYLRTQIEFNPSYLELPSATYIDTVSSGFDHIFRVDGPQTANGNGKIIIELGSKTRPGPSTATSITIAKIYFRGKSLTLGTDPQVLTLTSSASQIVNNASDSLVFNLESANYRVIASLISPTPTSTLTPTITPTRTPTPGPSSPTPTSPPSCPRGASGNLDCSLDGCIDTSDFELFRQGYGQLAVSTNPPASTIRSGVW</sequence>
<evidence type="ECO:0000313" key="4">
    <source>
        <dbReference type="Proteomes" id="UP000176923"/>
    </source>
</evidence>
<proteinExistence type="predicted"/>
<evidence type="ECO:0000256" key="1">
    <source>
        <dbReference type="SAM" id="MobiDB-lite"/>
    </source>
</evidence>
<evidence type="ECO:0008006" key="5">
    <source>
        <dbReference type="Google" id="ProtNLM"/>
    </source>
</evidence>
<feature type="compositionally biased region" description="Pro residues" evidence="1">
    <location>
        <begin position="216"/>
        <end position="232"/>
    </location>
</feature>
<dbReference type="AlphaFoldDB" id="A0A1F5ZSR4"/>
<feature type="region of interest" description="Disordered" evidence="1">
    <location>
        <begin position="203"/>
        <end position="236"/>
    </location>
</feature>